<name>A0A380K8C1_9STRE</name>
<evidence type="ECO:0000313" key="3">
    <source>
        <dbReference type="Proteomes" id="UP000254510"/>
    </source>
</evidence>
<dbReference type="Gene3D" id="3.40.50.300">
    <property type="entry name" value="P-loop containing nucleotide triphosphate hydrolases"/>
    <property type="match status" value="1"/>
</dbReference>
<dbReference type="Pfam" id="PF00005">
    <property type="entry name" value="ABC_tran"/>
    <property type="match status" value="1"/>
</dbReference>
<accession>A0A380K8C1</accession>
<protein>
    <submittedName>
        <fullName evidence="2">ECF transporter ATPase</fullName>
    </submittedName>
</protein>
<dbReference type="InterPro" id="IPR015854">
    <property type="entry name" value="ABC_transpr_LolD-like"/>
</dbReference>
<evidence type="ECO:0000259" key="1">
    <source>
        <dbReference type="Pfam" id="PF00005"/>
    </source>
</evidence>
<sequence length="76" mass="8617">MLKIKNFTLTYDEPVLENVNLSFKSGEITVLTGTSGSGKSSLLKVIKMVLFHILNQLNYQVKLLIKVKVCLIWLLH</sequence>
<dbReference type="GO" id="GO:0016887">
    <property type="term" value="F:ATP hydrolysis activity"/>
    <property type="evidence" value="ECO:0007669"/>
    <property type="project" value="InterPro"/>
</dbReference>
<proteinExistence type="predicted"/>
<dbReference type="PANTHER" id="PTHR24220">
    <property type="entry name" value="IMPORT ATP-BINDING PROTEIN"/>
    <property type="match status" value="1"/>
</dbReference>
<dbReference type="GO" id="GO:0005524">
    <property type="term" value="F:ATP binding"/>
    <property type="evidence" value="ECO:0007669"/>
    <property type="project" value="InterPro"/>
</dbReference>
<dbReference type="GO" id="GO:0022857">
    <property type="term" value="F:transmembrane transporter activity"/>
    <property type="evidence" value="ECO:0007669"/>
    <property type="project" value="TreeGrafter"/>
</dbReference>
<feature type="domain" description="ABC transporter" evidence="1">
    <location>
        <begin position="16"/>
        <end position="48"/>
    </location>
</feature>
<reference evidence="2 3" key="1">
    <citation type="submission" date="2018-06" db="EMBL/GenBank/DDBJ databases">
        <authorList>
            <consortium name="Pathogen Informatics"/>
            <person name="Doyle S."/>
        </authorList>
    </citation>
    <scope>NUCLEOTIDE SEQUENCE [LARGE SCALE GENOMIC DNA]</scope>
    <source>
        <strain evidence="2 3">NCTC13767</strain>
    </source>
</reference>
<dbReference type="Proteomes" id="UP000254510">
    <property type="component" value="Unassembled WGS sequence"/>
</dbReference>
<dbReference type="SUPFAM" id="SSF52540">
    <property type="entry name" value="P-loop containing nucleoside triphosphate hydrolases"/>
    <property type="match status" value="1"/>
</dbReference>
<gene>
    <name evidence="2" type="ORF">NCTC13767_02116</name>
</gene>
<dbReference type="InterPro" id="IPR027417">
    <property type="entry name" value="P-loop_NTPase"/>
</dbReference>
<dbReference type="AlphaFoldDB" id="A0A380K8C1"/>
<evidence type="ECO:0000313" key="2">
    <source>
        <dbReference type="EMBL" id="SUN60924.1"/>
    </source>
</evidence>
<dbReference type="InterPro" id="IPR003439">
    <property type="entry name" value="ABC_transporter-like_ATP-bd"/>
</dbReference>
<dbReference type="EMBL" id="UHFM01000006">
    <property type="protein sequence ID" value="SUN60924.1"/>
    <property type="molecule type" value="Genomic_DNA"/>
</dbReference>
<dbReference type="GO" id="GO:0005886">
    <property type="term" value="C:plasma membrane"/>
    <property type="evidence" value="ECO:0007669"/>
    <property type="project" value="TreeGrafter"/>
</dbReference>
<organism evidence="2 3">
    <name type="scientific">Streptococcus gallolyticus</name>
    <dbReference type="NCBI Taxonomy" id="315405"/>
    <lineage>
        <taxon>Bacteria</taxon>
        <taxon>Bacillati</taxon>
        <taxon>Bacillota</taxon>
        <taxon>Bacilli</taxon>
        <taxon>Lactobacillales</taxon>
        <taxon>Streptococcaceae</taxon>
        <taxon>Streptococcus</taxon>
    </lineage>
</organism>